<dbReference type="EMBL" id="JAAIKT010000145">
    <property type="protein sequence ID" value="NEW77734.1"/>
    <property type="molecule type" value="Genomic_DNA"/>
</dbReference>
<protein>
    <submittedName>
        <fullName evidence="1">Uncharacterized protein</fullName>
    </submittedName>
</protein>
<evidence type="ECO:0000313" key="2">
    <source>
        <dbReference type="Proteomes" id="UP000476310"/>
    </source>
</evidence>
<keyword evidence="2" id="KW-1185">Reference proteome</keyword>
<evidence type="ECO:0000313" key="1">
    <source>
        <dbReference type="EMBL" id="NEW77734.1"/>
    </source>
</evidence>
<comment type="caution">
    <text evidence="1">The sequence shown here is derived from an EMBL/GenBank/DDBJ whole genome shotgun (WGS) entry which is preliminary data.</text>
</comment>
<reference evidence="1" key="1">
    <citation type="submission" date="2020-02" db="EMBL/GenBank/DDBJ databases">
        <title>A new Streptomyces sp. for controlling soil-borne diseases.</title>
        <authorList>
            <person name="Li X."/>
            <person name="Tian Y."/>
            <person name="Gao K."/>
        </authorList>
    </citation>
    <scope>NUCLEOTIDE SEQUENCE [LARGE SCALE GENOMIC DNA]</scope>
    <source>
        <strain evidence="1">0250</strain>
    </source>
</reference>
<name>A0A6G4AYB0_9ACTN</name>
<dbReference type="Proteomes" id="UP000476310">
    <property type="component" value="Unassembled WGS sequence"/>
</dbReference>
<accession>A0A6G4AYB0</accession>
<proteinExistence type="predicted"/>
<dbReference type="AlphaFoldDB" id="A0A6G4AYB0"/>
<organism evidence="1 2">
    <name type="scientific">Streptomyces rhizosphaericus</name>
    <dbReference type="NCBI Taxonomy" id="114699"/>
    <lineage>
        <taxon>Bacteria</taxon>
        <taxon>Bacillati</taxon>
        <taxon>Actinomycetota</taxon>
        <taxon>Actinomycetes</taxon>
        <taxon>Kitasatosporales</taxon>
        <taxon>Streptomycetaceae</taxon>
        <taxon>Streptomyces</taxon>
        <taxon>Streptomyces violaceusniger group</taxon>
    </lineage>
</organism>
<sequence length="71" mass="7620">MCRRCAVSCAPRVRFSDCLYTHADAEHFGCVQYGALQEPAVDGSAFLAAAEAVRRSSGAVNGTLKEQIDLK</sequence>
<gene>
    <name evidence="1" type="ORF">G4H13_47395</name>
</gene>